<dbReference type="GO" id="GO:0016618">
    <property type="term" value="F:hydroxypyruvate reductase [NAD(P)H] activity"/>
    <property type="evidence" value="ECO:0007669"/>
    <property type="project" value="TreeGrafter"/>
</dbReference>
<feature type="domain" description="D-isomer specific 2-hydroxyacid dehydrogenase NAD-binding" evidence="3">
    <location>
        <begin position="98"/>
        <end position="268"/>
    </location>
</feature>
<proteinExistence type="predicted"/>
<dbReference type="AlphaFoldDB" id="A0A6J6CSF7"/>
<evidence type="ECO:0000256" key="2">
    <source>
        <dbReference type="ARBA" id="ARBA00023027"/>
    </source>
</evidence>
<dbReference type="InterPro" id="IPR006140">
    <property type="entry name" value="D-isomer_DH_NAD-bd"/>
</dbReference>
<dbReference type="SUPFAM" id="SSF52283">
    <property type="entry name" value="Formate/glycerate dehydrogenase catalytic domain-like"/>
    <property type="match status" value="1"/>
</dbReference>
<evidence type="ECO:0000313" key="4">
    <source>
        <dbReference type="EMBL" id="CAB4553369.1"/>
    </source>
</evidence>
<keyword evidence="2" id="KW-0520">NAD</keyword>
<dbReference type="PANTHER" id="PTHR10996">
    <property type="entry name" value="2-HYDROXYACID DEHYDROGENASE-RELATED"/>
    <property type="match status" value="1"/>
</dbReference>
<reference evidence="4" key="1">
    <citation type="submission" date="2020-05" db="EMBL/GenBank/DDBJ databases">
        <authorList>
            <person name="Chiriac C."/>
            <person name="Salcher M."/>
            <person name="Ghai R."/>
            <person name="Kavagutti S V."/>
        </authorList>
    </citation>
    <scope>NUCLEOTIDE SEQUENCE</scope>
</reference>
<protein>
    <submittedName>
        <fullName evidence="4">Unannotated protein</fullName>
    </submittedName>
</protein>
<gene>
    <name evidence="4" type="ORF">UFOPK1581_00325</name>
</gene>
<dbReference type="GO" id="GO:0005829">
    <property type="term" value="C:cytosol"/>
    <property type="evidence" value="ECO:0007669"/>
    <property type="project" value="TreeGrafter"/>
</dbReference>
<dbReference type="PANTHER" id="PTHR10996:SF178">
    <property type="entry name" value="2-HYDROXYACID DEHYDROGENASE YGL185C-RELATED"/>
    <property type="match status" value="1"/>
</dbReference>
<dbReference type="GO" id="GO:0051287">
    <property type="term" value="F:NAD binding"/>
    <property type="evidence" value="ECO:0007669"/>
    <property type="project" value="InterPro"/>
</dbReference>
<dbReference type="InterPro" id="IPR050223">
    <property type="entry name" value="D-isomer_2-hydroxyacid_DH"/>
</dbReference>
<dbReference type="CDD" id="cd12159">
    <property type="entry name" value="2-Hacid_dh_2"/>
    <property type="match status" value="1"/>
</dbReference>
<dbReference type="Pfam" id="PF02826">
    <property type="entry name" value="2-Hacid_dh_C"/>
    <property type="match status" value="1"/>
</dbReference>
<accession>A0A6J6CSF7</accession>
<keyword evidence="1" id="KW-0560">Oxidoreductase</keyword>
<dbReference type="Gene3D" id="3.40.50.720">
    <property type="entry name" value="NAD(P)-binding Rossmann-like Domain"/>
    <property type="match status" value="2"/>
</dbReference>
<dbReference type="GO" id="GO:0030267">
    <property type="term" value="F:glyoxylate reductase (NADPH) activity"/>
    <property type="evidence" value="ECO:0007669"/>
    <property type="project" value="TreeGrafter"/>
</dbReference>
<name>A0A6J6CSF7_9ZZZZ</name>
<dbReference type="SUPFAM" id="SSF51735">
    <property type="entry name" value="NAD(P)-binding Rossmann-fold domains"/>
    <property type="match status" value="1"/>
</dbReference>
<sequence>MADNLVAIEPRSFPEYERAVERGGAKLSPMGSEVRGLIWTDYSSPSALGEMIDANPQLEWVQLPFAGVDAFSEQLDKSVLFTSAKGAYREPVAEHALMLALALGRKIPIRVKASSWGKREAFSIYDSKVLLIGAGGISEELIKLLAPFRAEVTVVRNNPELEFSGAKITAGLDQLDSLIPWADIVIVTCALTEKTRGLINYQRLSLFKPTAYLVNVARGPIVLSDDLLRALDEGLLAGAGLDVSDPEPLPDGHAFFGRDDLILTPHTADTKEIVTRLFAIRIEQNVRAFLGNGSWVGRVSPSLGY</sequence>
<dbReference type="InterPro" id="IPR036291">
    <property type="entry name" value="NAD(P)-bd_dom_sf"/>
</dbReference>
<dbReference type="EMBL" id="CAEZTB010000037">
    <property type="protein sequence ID" value="CAB4553369.1"/>
    <property type="molecule type" value="Genomic_DNA"/>
</dbReference>
<evidence type="ECO:0000259" key="3">
    <source>
        <dbReference type="Pfam" id="PF02826"/>
    </source>
</evidence>
<organism evidence="4">
    <name type="scientific">freshwater metagenome</name>
    <dbReference type="NCBI Taxonomy" id="449393"/>
    <lineage>
        <taxon>unclassified sequences</taxon>
        <taxon>metagenomes</taxon>
        <taxon>ecological metagenomes</taxon>
    </lineage>
</organism>
<evidence type="ECO:0000256" key="1">
    <source>
        <dbReference type="ARBA" id="ARBA00023002"/>
    </source>
</evidence>